<evidence type="ECO:0000313" key="4">
    <source>
        <dbReference type="Proteomes" id="UP000178457"/>
    </source>
</evidence>
<sequence length="74" mass="8018">MGSSEDKKIILEIADKIKEARLKKNLLQSDVAKQAGLNSNYYAKVERGEAKASGVTLTKIIKALGVKSTDIMPV</sequence>
<keyword evidence="1" id="KW-0238">DNA-binding</keyword>
<dbReference type="GO" id="GO:0005829">
    <property type="term" value="C:cytosol"/>
    <property type="evidence" value="ECO:0007669"/>
    <property type="project" value="TreeGrafter"/>
</dbReference>
<accession>A0A1F5IJW0</accession>
<dbReference type="AlphaFoldDB" id="A0A1F5IJW0"/>
<dbReference type="SMART" id="SM00530">
    <property type="entry name" value="HTH_XRE"/>
    <property type="match status" value="1"/>
</dbReference>
<evidence type="ECO:0000313" key="3">
    <source>
        <dbReference type="EMBL" id="OGE16637.1"/>
    </source>
</evidence>
<gene>
    <name evidence="3" type="ORF">A2858_02215</name>
</gene>
<comment type="caution">
    <text evidence="3">The sequence shown here is derived from an EMBL/GenBank/DDBJ whole genome shotgun (WGS) entry which is preliminary data.</text>
</comment>
<dbReference type="Pfam" id="PF01381">
    <property type="entry name" value="HTH_3"/>
    <property type="match status" value="1"/>
</dbReference>
<reference evidence="3 4" key="1">
    <citation type="journal article" date="2016" name="Nat. Commun.">
        <title>Thousands of microbial genomes shed light on interconnected biogeochemical processes in an aquifer system.</title>
        <authorList>
            <person name="Anantharaman K."/>
            <person name="Brown C.T."/>
            <person name="Hug L.A."/>
            <person name="Sharon I."/>
            <person name="Castelle C.J."/>
            <person name="Probst A.J."/>
            <person name="Thomas B.C."/>
            <person name="Singh A."/>
            <person name="Wilkins M.J."/>
            <person name="Karaoz U."/>
            <person name="Brodie E.L."/>
            <person name="Williams K.H."/>
            <person name="Hubbard S.S."/>
            <person name="Banfield J.F."/>
        </authorList>
    </citation>
    <scope>NUCLEOTIDE SEQUENCE [LARGE SCALE GENOMIC DNA]</scope>
</reference>
<dbReference type="STRING" id="1797758.A2858_02215"/>
<dbReference type="EMBL" id="MFCL01000013">
    <property type="protein sequence ID" value="OGE16637.1"/>
    <property type="molecule type" value="Genomic_DNA"/>
</dbReference>
<evidence type="ECO:0000256" key="1">
    <source>
        <dbReference type="ARBA" id="ARBA00023125"/>
    </source>
</evidence>
<dbReference type="InterPro" id="IPR001387">
    <property type="entry name" value="Cro/C1-type_HTH"/>
</dbReference>
<name>A0A1F5IJW0_9BACT</name>
<dbReference type="PROSITE" id="PS50943">
    <property type="entry name" value="HTH_CROC1"/>
    <property type="match status" value="1"/>
</dbReference>
<protein>
    <recommendedName>
        <fullName evidence="2">HTH cro/C1-type domain-containing protein</fullName>
    </recommendedName>
</protein>
<dbReference type="InterPro" id="IPR050807">
    <property type="entry name" value="TransReg_Diox_bact_type"/>
</dbReference>
<dbReference type="GO" id="GO:0003677">
    <property type="term" value="F:DNA binding"/>
    <property type="evidence" value="ECO:0007669"/>
    <property type="project" value="UniProtKB-KW"/>
</dbReference>
<proteinExistence type="predicted"/>
<dbReference type="PANTHER" id="PTHR46797">
    <property type="entry name" value="HTH-TYPE TRANSCRIPTIONAL REGULATOR"/>
    <property type="match status" value="1"/>
</dbReference>
<feature type="domain" description="HTH cro/C1-type" evidence="2">
    <location>
        <begin position="17"/>
        <end position="71"/>
    </location>
</feature>
<dbReference type="Gene3D" id="1.10.260.40">
    <property type="entry name" value="lambda repressor-like DNA-binding domains"/>
    <property type="match status" value="1"/>
</dbReference>
<dbReference type="InterPro" id="IPR010982">
    <property type="entry name" value="Lambda_DNA-bd_dom_sf"/>
</dbReference>
<dbReference type="SUPFAM" id="SSF47413">
    <property type="entry name" value="lambda repressor-like DNA-binding domains"/>
    <property type="match status" value="1"/>
</dbReference>
<dbReference type="CDD" id="cd00093">
    <property type="entry name" value="HTH_XRE"/>
    <property type="match status" value="1"/>
</dbReference>
<evidence type="ECO:0000259" key="2">
    <source>
        <dbReference type="PROSITE" id="PS50943"/>
    </source>
</evidence>
<dbReference type="PANTHER" id="PTHR46797:SF1">
    <property type="entry name" value="METHYLPHOSPHONATE SYNTHASE"/>
    <property type="match status" value="1"/>
</dbReference>
<organism evidence="3 4">
    <name type="scientific">Candidatus Daviesbacteria bacterium RIFCSPHIGHO2_01_FULL_36_37</name>
    <dbReference type="NCBI Taxonomy" id="1797758"/>
    <lineage>
        <taxon>Bacteria</taxon>
        <taxon>Candidatus Daviesiibacteriota</taxon>
    </lineage>
</organism>
<dbReference type="Proteomes" id="UP000178457">
    <property type="component" value="Unassembled WGS sequence"/>
</dbReference>
<dbReference type="GO" id="GO:0003700">
    <property type="term" value="F:DNA-binding transcription factor activity"/>
    <property type="evidence" value="ECO:0007669"/>
    <property type="project" value="TreeGrafter"/>
</dbReference>